<proteinExistence type="predicted"/>
<feature type="transmembrane region" description="Helical" evidence="2">
    <location>
        <begin position="107"/>
        <end position="128"/>
    </location>
</feature>
<reference evidence="3" key="1">
    <citation type="submission" date="2019-12" db="EMBL/GenBank/DDBJ databases">
        <title>Actinomadura physcomitrii sp. nov., a novel actinomycete isolated from moss [Physcomitrium sphaericum (Ludw) Fuernr].</title>
        <authorList>
            <person name="Zhuang X."/>
        </authorList>
    </citation>
    <scope>NUCLEOTIDE SEQUENCE [LARGE SCALE GENOMIC DNA]</scope>
    <source>
        <strain evidence="3">LD22</strain>
    </source>
</reference>
<evidence type="ECO:0000313" key="3">
    <source>
        <dbReference type="EMBL" id="MWA06659.1"/>
    </source>
</evidence>
<feature type="transmembrane region" description="Helical" evidence="2">
    <location>
        <begin position="48"/>
        <end position="68"/>
    </location>
</feature>
<organism evidence="3 4">
    <name type="scientific">Actinomadura physcomitrii</name>
    <dbReference type="NCBI Taxonomy" id="2650748"/>
    <lineage>
        <taxon>Bacteria</taxon>
        <taxon>Bacillati</taxon>
        <taxon>Actinomycetota</taxon>
        <taxon>Actinomycetes</taxon>
        <taxon>Streptosporangiales</taxon>
        <taxon>Thermomonosporaceae</taxon>
        <taxon>Actinomadura</taxon>
    </lineage>
</organism>
<keyword evidence="2" id="KW-0472">Membrane</keyword>
<evidence type="ECO:0000256" key="1">
    <source>
        <dbReference type="SAM" id="MobiDB-lite"/>
    </source>
</evidence>
<dbReference type="Proteomes" id="UP000462055">
    <property type="component" value="Unassembled WGS sequence"/>
</dbReference>
<dbReference type="EMBL" id="WBMS02000055">
    <property type="protein sequence ID" value="MWA06659.1"/>
    <property type="molecule type" value="Genomic_DNA"/>
</dbReference>
<keyword evidence="2" id="KW-1133">Transmembrane helix</keyword>
<protein>
    <submittedName>
        <fullName evidence="3">Uncharacterized protein</fullName>
    </submittedName>
</protein>
<evidence type="ECO:0000313" key="4">
    <source>
        <dbReference type="Proteomes" id="UP000462055"/>
    </source>
</evidence>
<feature type="transmembrane region" description="Helical" evidence="2">
    <location>
        <begin position="9"/>
        <end position="28"/>
    </location>
</feature>
<feature type="region of interest" description="Disordered" evidence="1">
    <location>
        <begin position="135"/>
        <end position="157"/>
    </location>
</feature>
<dbReference type="AlphaFoldDB" id="A0A6I4MVI5"/>
<dbReference type="RefSeq" id="WP_151599369.1">
    <property type="nucleotide sequence ID" value="NZ_WBMS02000055.1"/>
</dbReference>
<keyword evidence="4" id="KW-1185">Reference proteome</keyword>
<name>A0A6I4MVI5_9ACTN</name>
<sequence>MRAHGLVRAAAYAGGLALIGYGLSGIVADVPVGRWAAWFAGAAVLHDGVLVPAVLVAGAVTGWVPVAYRRVLRGALLVAACVSAVAIPLVLGYGRRPDVPSQLPLPYGRNLAIVLGAIGAVAVAVPAAQMLARRRRPRAAGGGAHRAAPPPDKGRGR</sequence>
<feature type="transmembrane region" description="Helical" evidence="2">
    <location>
        <begin position="75"/>
        <end position="95"/>
    </location>
</feature>
<evidence type="ECO:0000256" key="2">
    <source>
        <dbReference type="SAM" id="Phobius"/>
    </source>
</evidence>
<keyword evidence="2" id="KW-0812">Transmembrane</keyword>
<accession>A0A6I4MVI5</accession>
<comment type="caution">
    <text evidence="3">The sequence shown here is derived from an EMBL/GenBank/DDBJ whole genome shotgun (WGS) entry which is preliminary data.</text>
</comment>
<gene>
    <name evidence="3" type="ORF">F8568_041200</name>
</gene>